<dbReference type="AlphaFoldDB" id="A0A1H7EXP6"/>
<keyword evidence="5" id="KW-0274">FAD</keyword>
<dbReference type="InterPro" id="IPR036922">
    <property type="entry name" value="Rieske_2Fe-2S_sf"/>
</dbReference>
<dbReference type="PRINTS" id="PR00368">
    <property type="entry name" value="FADPNR"/>
</dbReference>
<evidence type="ECO:0000256" key="8">
    <source>
        <dbReference type="ARBA" id="ARBA00023014"/>
    </source>
</evidence>
<keyword evidence="11" id="KW-1185">Reference proteome</keyword>
<evidence type="ECO:0000256" key="4">
    <source>
        <dbReference type="ARBA" id="ARBA00022723"/>
    </source>
</evidence>
<dbReference type="GO" id="GO:0005737">
    <property type="term" value="C:cytoplasm"/>
    <property type="evidence" value="ECO:0007669"/>
    <property type="project" value="TreeGrafter"/>
</dbReference>
<proteinExistence type="predicted"/>
<dbReference type="STRING" id="416943.SAMN05445871_6218"/>
<evidence type="ECO:0000259" key="9">
    <source>
        <dbReference type="PROSITE" id="PS51296"/>
    </source>
</evidence>
<dbReference type="InterPro" id="IPR017941">
    <property type="entry name" value="Rieske_2Fe-2S"/>
</dbReference>
<dbReference type="InterPro" id="IPR036188">
    <property type="entry name" value="FAD/NAD-bd_sf"/>
</dbReference>
<evidence type="ECO:0000256" key="7">
    <source>
        <dbReference type="ARBA" id="ARBA00023004"/>
    </source>
</evidence>
<dbReference type="PRINTS" id="PR00411">
    <property type="entry name" value="PNDRDTASEI"/>
</dbReference>
<reference evidence="11" key="1">
    <citation type="submission" date="2016-10" db="EMBL/GenBank/DDBJ databases">
        <authorList>
            <person name="Varghese N."/>
            <person name="Submissions S."/>
        </authorList>
    </citation>
    <scope>NUCLEOTIDE SEQUENCE [LARGE SCALE GENOMIC DNA]</scope>
    <source>
        <strain evidence="11">LMG 26416</strain>
    </source>
</reference>
<dbReference type="SUPFAM" id="SSF50022">
    <property type="entry name" value="ISP domain"/>
    <property type="match status" value="1"/>
</dbReference>
<dbReference type="GO" id="GO:0016651">
    <property type="term" value="F:oxidoreductase activity, acting on NAD(P)H"/>
    <property type="evidence" value="ECO:0007669"/>
    <property type="project" value="TreeGrafter"/>
</dbReference>
<feature type="domain" description="Rieske" evidence="9">
    <location>
        <begin position="8"/>
        <end position="103"/>
    </location>
</feature>
<keyword evidence="2" id="KW-0285">Flavoprotein</keyword>
<name>A0A1H7EXP6_9BURK</name>
<dbReference type="SUPFAM" id="SSF55424">
    <property type="entry name" value="FAD/NAD-linked reductases, dimerisation (C-terminal) domain"/>
    <property type="match status" value="1"/>
</dbReference>
<dbReference type="InterPro" id="IPR016156">
    <property type="entry name" value="FAD/NAD-linked_Rdtase_dimer_sf"/>
</dbReference>
<dbReference type="InterPro" id="IPR050446">
    <property type="entry name" value="FAD-oxidoreductase/Apoptosis"/>
</dbReference>
<evidence type="ECO:0000256" key="6">
    <source>
        <dbReference type="ARBA" id="ARBA00023002"/>
    </source>
</evidence>
<keyword evidence="4" id="KW-0479">Metal-binding</keyword>
<protein>
    <submittedName>
        <fullName evidence="10">NADPH-dependent 2,4-dienoyl-CoA reductase, sulfur reductase</fullName>
    </submittedName>
</protein>
<organism evidence="10 11">
    <name type="scientific">Paraburkholderia caballeronis</name>
    <dbReference type="NCBI Taxonomy" id="416943"/>
    <lineage>
        <taxon>Bacteria</taxon>
        <taxon>Pseudomonadati</taxon>
        <taxon>Pseudomonadota</taxon>
        <taxon>Betaproteobacteria</taxon>
        <taxon>Burkholderiales</taxon>
        <taxon>Burkholderiaceae</taxon>
        <taxon>Paraburkholderia</taxon>
    </lineage>
</organism>
<keyword evidence="7" id="KW-0408">Iron</keyword>
<dbReference type="GO" id="GO:0046872">
    <property type="term" value="F:metal ion binding"/>
    <property type="evidence" value="ECO:0007669"/>
    <property type="project" value="UniProtKB-KW"/>
</dbReference>
<evidence type="ECO:0000256" key="1">
    <source>
        <dbReference type="ARBA" id="ARBA00001974"/>
    </source>
</evidence>
<dbReference type="PANTHER" id="PTHR43557:SF2">
    <property type="entry name" value="RIESKE DOMAIN-CONTAINING PROTEIN-RELATED"/>
    <property type="match status" value="1"/>
</dbReference>
<dbReference type="PANTHER" id="PTHR43557">
    <property type="entry name" value="APOPTOSIS-INDUCING FACTOR 1"/>
    <property type="match status" value="1"/>
</dbReference>
<dbReference type="Gene3D" id="3.50.50.60">
    <property type="entry name" value="FAD/NAD(P)-binding domain"/>
    <property type="match status" value="2"/>
</dbReference>
<dbReference type="RefSeq" id="WP_090552924.1">
    <property type="nucleotide sequence ID" value="NZ_FNSR01000003.1"/>
</dbReference>
<dbReference type="Gene3D" id="2.102.10.10">
    <property type="entry name" value="Rieske [2Fe-2S] iron-sulphur domain"/>
    <property type="match status" value="1"/>
</dbReference>
<sequence>MSDSSSLHQVAKRSQLRDHVPLRVEAGDTPVLLIRDGETVHAYRADCPHAGAPLEHGAICHGRLVCPWHKATFDVSTGALLEPPALQGLSRYRVELRGDDVLVSTDAPTPAPAEEQTPDSGEAKRFAIVGAGAAGAAACAALRELGFRGRIVLIDHETTTPYDRTALSKFVPSGELAARDVYPLLDDDFFADQQIDQKLANVATLDARAAEIRFDNETDPLRYDAALIATGSVPKPPPVRGFDDAAVRGRVVMLRNVNDAARIEQWAAAGHRAVVIGGSFIGLEVASSLRKRGLDVTVVSPERVPFAKQFGDEIGALFMQLHRQNGTTLEMDTQVEAIEPGEPLTVRTKNGKQFACDFVVAGTGVTPATSFIAGVGRNDDGGLNVDASMRVAPNLFAAGDVACFETQGGQRIRIEHWRVAQQQSRAAARGMLGLDARQPAVPFFWTYHYGKRFDYLGHARAGDWDSCLTLGEPERYAFVTLYCRDGRVIAALGCERETAIALLAEAMREPLPADDARRIVEQADNGDAG</sequence>
<dbReference type="OrthoDB" id="9769238at2"/>
<evidence type="ECO:0000256" key="2">
    <source>
        <dbReference type="ARBA" id="ARBA00022630"/>
    </source>
</evidence>
<dbReference type="EMBL" id="FOAJ01000001">
    <property type="protein sequence ID" value="SEK18653.1"/>
    <property type="molecule type" value="Genomic_DNA"/>
</dbReference>
<keyword evidence="6" id="KW-0560">Oxidoreductase</keyword>
<dbReference type="InterPro" id="IPR023753">
    <property type="entry name" value="FAD/NAD-binding_dom"/>
</dbReference>
<dbReference type="Proteomes" id="UP000199120">
    <property type="component" value="Unassembled WGS sequence"/>
</dbReference>
<evidence type="ECO:0000256" key="3">
    <source>
        <dbReference type="ARBA" id="ARBA00022714"/>
    </source>
</evidence>
<accession>A0A1H7EXP6</accession>
<evidence type="ECO:0000313" key="11">
    <source>
        <dbReference type="Proteomes" id="UP000199120"/>
    </source>
</evidence>
<dbReference type="PROSITE" id="PS51296">
    <property type="entry name" value="RIESKE"/>
    <property type="match status" value="1"/>
</dbReference>
<dbReference type="GO" id="GO:0051537">
    <property type="term" value="F:2 iron, 2 sulfur cluster binding"/>
    <property type="evidence" value="ECO:0007669"/>
    <property type="project" value="UniProtKB-KW"/>
</dbReference>
<evidence type="ECO:0000313" key="10">
    <source>
        <dbReference type="EMBL" id="SEK18653.1"/>
    </source>
</evidence>
<dbReference type="SUPFAM" id="SSF51905">
    <property type="entry name" value="FAD/NAD(P)-binding domain"/>
    <property type="match status" value="1"/>
</dbReference>
<evidence type="ECO:0000256" key="5">
    <source>
        <dbReference type="ARBA" id="ARBA00022827"/>
    </source>
</evidence>
<keyword evidence="8" id="KW-0411">Iron-sulfur</keyword>
<comment type="cofactor">
    <cofactor evidence="1">
        <name>FAD</name>
        <dbReference type="ChEBI" id="CHEBI:57692"/>
    </cofactor>
</comment>
<gene>
    <name evidence="10" type="ORF">SAMN05192542_10148</name>
</gene>
<dbReference type="Pfam" id="PF00355">
    <property type="entry name" value="Rieske"/>
    <property type="match status" value="1"/>
</dbReference>
<keyword evidence="3" id="KW-0001">2Fe-2S</keyword>
<dbReference type="Pfam" id="PF07992">
    <property type="entry name" value="Pyr_redox_2"/>
    <property type="match status" value="1"/>
</dbReference>
<dbReference type="Gene3D" id="3.30.390.30">
    <property type="match status" value="1"/>
</dbReference>